<dbReference type="RefSeq" id="XP_003886452.1">
    <property type="nucleotide sequence ID" value="XM_003886403.1"/>
</dbReference>
<dbReference type="AlphaFoldDB" id="F0VRS9"/>
<dbReference type="OMA" id="CRTHATF"/>
<feature type="region of interest" description="Disordered" evidence="9">
    <location>
        <begin position="594"/>
        <end position="678"/>
    </location>
</feature>
<evidence type="ECO:0000256" key="7">
    <source>
        <dbReference type="ARBA" id="ARBA00023136"/>
    </source>
</evidence>
<dbReference type="EMBL" id="LN714487">
    <property type="protein sequence ID" value="CEL71186.1"/>
    <property type="molecule type" value="Genomic_DNA"/>
</dbReference>
<reference evidence="10" key="2">
    <citation type="submission" date="2011-03" db="EMBL/GenBank/DDBJ databases">
        <title>Comparative genomics and transcriptomics of Neospora caninum and Toxoplasma gondii.</title>
        <authorList>
            <person name="Reid A.J."/>
            <person name="Sohal A."/>
            <person name="Harris D."/>
            <person name="Quail M."/>
            <person name="Sanders M."/>
            <person name="Berriman M."/>
            <person name="Wastling J.M."/>
            <person name="Pain A."/>
        </authorList>
    </citation>
    <scope>NUCLEOTIDE SEQUENCE</scope>
    <source>
        <strain evidence="10">Liverpool</strain>
    </source>
</reference>
<dbReference type="PROSITE" id="PS50920">
    <property type="entry name" value="SOLCAR"/>
    <property type="match status" value="3"/>
</dbReference>
<dbReference type="Gene3D" id="1.50.40.10">
    <property type="entry name" value="Mitochondrial carrier domain"/>
    <property type="match status" value="3"/>
</dbReference>
<feature type="region of interest" description="Disordered" evidence="9">
    <location>
        <begin position="130"/>
        <end position="190"/>
    </location>
</feature>
<evidence type="ECO:0000256" key="4">
    <source>
        <dbReference type="ARBA" id="ARBA00022692"/>
    </source>
</evidence>
<dbReference type="PANTHER" id="PTHR45758:SF4">
    <property type="entry name" value="MITOFERRIN-1"/>
    <property type="match status" value="1"/>
</dbReference>
<evidence type="ECO:0000256" key="3">
    <source>
        <dbReference type="ARBA" id="ARBA00022448"/>
    </source>
</evidence>
<dbReference type="PANTHER" id="PTHR45758">
    <property type="entry name" value="MITOFERRIN-1-RELATED"/>
    <property type="match status" value="1"/>
</dbReference>
<feature type="compositionally biased region" description="Low complexity" evidence="9">
    <location>
        <begin position="144"/>
        <end position="163"/>
    </location>
</feature>
<feature type="compositionally biased region" description="Low complexity" evidence="9">
    <location>
        <begin position="259"/>
        <end position="270"/>
    </location>
</feature>
<evidence type="ECO:0000313" key="11">
    <source>
        <dbReference type="EMBL" id="CEL71186.1"/>
    </source>
</evidence>
<gene>
    <name evidence="11" type="ORF">BN1204_068510</name>
    <name evidence="10" type="ORF">NCLIV_068510</name>
</gene>
<dbReference type="VEuPathDB" id="ToxoDB:NCLIV_068510"/>
<dbReference type="GeneID" id="13445649"/>
<dbReference type="eggNOG" id="KOG0760">
    <property type="taxonomic scope" value="Eukaryota"/>
</dbReference>
<reference evidence="10" key="1">
    <citation type="submission" date="2011-02" db="EMBL/GenBank/DDBJ databases">
        <authorList>
            <person name="Aslett M."/>
        </authorList>
    </citation>
    <scope>NUCLEOTIDE SEQUENCE</scope>
    <source>
        <strain evidence="10">Liverpool</strain>
    </source>
</reference>
<evidence type="ECO:0000256" key="2">
    <source>
        <dbReference type="ARBA" id="ARBA00006375"/>
    </source>
</evidence>
<feature type="repeat" description="Solcar" evidence="8">
    <location>
        <begin position="683"/>
        <end position="765"/>
    </location>
</feature>
<name>F0VRS9_NEOCL</name>
<dbReference type="GO" id="GO:0031966">
    <property type="term" value="C:mitochondrial membrane"/>
    <property type="evidence" value="ECO:0007669"/>
    <property type="project" value="UniProtKB-SubCell"/>
</dbReference>
<evidence type="ECO:0000313" key="10">
    <source>
        <dbReference type="EMBL" id="CBZ56427.1"/>
    </source>
</evidence>
<feature type="repeat" description="Solcar" evidence="8">
    <location>
        <begin position="491"/>
        <end position="586"/>
    </location>
</feature>
<dbReference type="EMBL" id="FR823393">
    <property type="protein sequence ID" value="CBZ56427.1"/>
    <property type="molecule type" value="Genomic_DNA"/>
</dbReference>
<keyword evidence="3" id="KW-0813">Transport</keyword>
<reference evidence="11" key="4">
    <citation type="journal article" date="2015" name="PLoS ONE">
        <title>Comprehensive Evaluation of Toxoplasma gondii VEG and Neospora caninum LIV Genomes with Tachyzoite Stage Transcriptome and Proteome Defines Novel Transcript Features.</title>
        <authorList>
            <person name="Ramaprasad A."/>
            <person name="Mourier T."/>
            <person name="Naeem R."/>
            <person name="Malas T.B."/>
            <person name="Moussa E."/>
            <person name="Panigrahi A."/>
            <person name="Vermont S.J."/>
            <person name="Otto T.D."/>
            <person name="Wastling J."/>
            <person name="Pain A."/>
        </authorList>
    </citation>
    <scope>NUCLEOTIDE SEQUENCE</scope>
    <source>
        <strain evidence="11">Liverpool</strain>
    </source>
</reference>
<dbReference type="InterPro" id="IPR018108">
    <property type="entry name" value="MCP_transmembrane"/>
</dbReference>
<dbReference type="GO" id="GO:0015093">
    <property type="term" value="F:ferrous iron transmembrane transporter activity"/>
    <property type="evidence" value="ECO:0007669"/>
    <property type="project" value="TreeGrafter"/>
</dbReference>
<feature type="repeat" description="Solcar" evidence="8">
    <location>
        <begin position="781"/>
        <end position="904"/>
    </location>
</feature>
<comment type="subcellular location">
    <subcellularLocation>
        <location evidence="1">Mitochondrion membrane</location>
        <topology evidence="1">Multi-pass membrane protein</topology>
    </subcellularLocation>
</comment>
<evidence type="ECO:0000313" key="12">
    <source>
        <dbReference type="Proteomes" id="UP000007494"/>
    </source>
</evidence>
<accession>F0VRS9</accession>
<proteinExistence type="inferred from homology"/>
<keyword evidence="12" id="KW-1185">Reference proteome</keyword>
<reference evidence="12" key="3">
    <citation type="journal article" date="2012" name="PLoS Pathog.">
        <title>Comparative genomics of the apicomplexan parasites Toxoplasma gondii and Neospora caninum: Coccidia differing in host range and transmission strategy.</title>
        <authorList>
            <person name="Reid A.J."/>
            <person name="Vermont S.J."/>
            <person name="Cotton J.A."/>
            <person name="Harris D."/>
            <person name="Hill-Cawthorne G.A."/>
            <person name="Konen-Waisman S."/>
            <person name="Latham S.M."/>
            <person name="Mourier T."/>
            <person name="Norton R."/>
            <person name="Quail M.A."/>
            <person name="Sanders M."/>
            <person name="Shanmugam D."/>
            <person name="Sohal A."/>
            <person name="Wasmuth J.D."/>
            <person name="Brunk B."/>
            <person name="Grigg M.E."/>
            <person name="Howard J.C."/>
            <person name="Parkinson J."/>
            <person name="Roos D.S."/>
            <person name="Trees A.J."/>
            <person name="Berriman M."/>
            <person name="Pain A."/>
            <person name="Wastling J.M."/>
        </authorList>
    </citation>
    <scope>NUCLEOTIDE SEQUENCE [LARGE SCALE GENOMIC DNA]</scope>
    <source>
        <strain evidence="12">Liverpool</strain>
    </source>
</reference>
<feature type="compositionally biased region" description="Gly residues" evidence="9">
    <location>
        <begin position="667"/>
        <end position="677"/>
    </location>
</feature>
<keyword evidence="7 8" id="KW-0472">Membrane</keyword>
<keyword evidence="4 8" id="KW-0812">Transmembrane</keyword>
<protein>
    <submittedName>
        <fullName evidence="11">Calcium-binding mitochondrial carrier protein SCaMC-3</fullName>
    </submittedName>
</protein>
<organism evidence="10 12">
    <name type="scientific">Neospora caninum (strain Liverpool)</name>
    <dbReference type="NCBI Taxonomy" id="572307"/>
    <lineage>
        <taxon>Eukaryota</taxon>
        <taxon>Sar</taxon>
        <taxon>Alveolata</taxon>
        <taxon>Apicomplexa</taxon>
        <taxon>Conoidasida</taxon>
        <taxon>Coccidia</taxon>
        <taxon>Eucoccidiorida</taxon>
        <taxon>Eimeriorina</taxon>
        <taxon>Sarcocystidae</taxon>
        <taxon>Neospora</taxon>
    </lineage>
</organism>
<dbReference type="InterPro" id="IPR023395">
    <property type="entry name" value="MCP_dom_sf"/>
</dbReference>
<evidence type="ECO:0000256" key="5">
    <source>
        <dbReference type="ARBA" id="ARBA00022989"/>
    </source>
</evidence>
<evidence type="ECO:0000256" key="8">
    <source>
        <dbReference type="PROSITE-ProRule" id="PRU00282"/>
    </source>
</evidence>
<comment type="similarity">
    <text evidence="2">Belongs to the mitochondrial carrier (TC 2.A.29) family.</text>
</comment>
<feature type="region of interest" description="Disordered" evidence="9">
    <location>
        <begin position="230"/>
        <end position="298"/>
    </location>
</feature>
<dbReference type="Pfam" id="PF00153">
    <property type="entry name" value="Mito_carr"/>
    <property type="match status" value="5"/>
</dbReference>
<feature type="region of interest" description="Disordered" evidence="9">
    <location>
        <begin position="1"/>
        <end position="54"/>
    </location>
</feature>
<dbReference type="Proteomes" id="UP000007494">
    <property type="component" value="Chromosome XII"/>
</dbReference>
<sequence length="915" mass="96785">MQEGGREYGAPLGPRDPPTPDRIANIARGLGSEGAANGERRGETGASGAAHTTSCGRGAGDAAFRSNAQETHLDWEEWQGDWPLPMHAAAGSVAGLMEHLAVYPIDTIKTRAQALCMAPPHLSEACTDQTRDALKRQPRSAPCARNARAGEASATAARGSSSAPQQITVSKPPSGDGLRSLWSGGSEGGRLAAGHAAEARMTLQMAHSPLQGFCPLRQIAVPPCPISQGPYPGPSPLSSLAYSSPKKNSTPGDMGMRLRSSSSFARPPSFDKSTAGSRLGPRSSGEKSGKALASGTWRPVSQRAVLPPSTAHLNFSVLSADFSRARARQRSYPGRLAQAVAEREFHAERGRASWGHRHGRLALPACEAVGQRLARADASRLLGRPLASAVERVHSAWLVRNFAGGASRVSRPERVPVVSSASGLVGSRLSGHSLGSAVSLVRRLPLFSLPPVSASASLPPSPLGDGGPATRGGLPRAVASLAGSGTGDLWRRHVATLVGFSPPSGEGTGCASPGQTTARRAHATFAPYTEEEFRIARGRFSVFSAAKSLYAEGGIPRFYRGATAVASGCIPAHAFYFLSYERMKQFFLERKDRPRSSTAEAPGAVPVSSSPPSSLGASKNQERRDTDQGSEASATEFHDGTTRGRWGQEEAAPGSGWPDGWIAVGEGPPGREGGPVGAEGAQLSPVESFVCGGVATITHDAILTPMDVIKQRLQLGCYRSPLDCLRTVLQDEGGMALCRSLPATVLLNVPFGATLVCVNEWMKQTVLPPDSHTDQRSNLHLYFLCAAVSGGVAGLISNPLDVIKTRLQTQDCYRQQQEALIRQAAARTRGLEGPGGVQRARPPCARTAFLPRVTKKYSSLHSAVRTIFREEGFRGFWKGTSTRIALSTPATGICWGTYETVKFLWKRFCVAEGNM</sequence>
<feature type="compositionally biased region" description="Low complexity" evidence="9">
    <location>
        <begin position="236"/>
        <end position="245"/>
    </location>
</feature>
<keyword evidence="5" id="KW-1133">Transmembrane helix</keyword>
<dbReference type="OrthoDB" id="43906at2759"/>
<dbReference type="GO" id="GO:0048250">
    <property type="term" value="P:iron import into the mitochondrion"/>
    <property type="evidence" value="ECO:0007669"/>
    <property type="project" value="TreeGrafter"/>
</dbReference>
<evidence type="ECO:0000256" key="6">
    <source>
        <dbReference type="ARBA" id="ARBA00023128"/>
    </source>
</evidence>
<keyword evidence="6" id="KW-0496">Mitochondrion</keyword>
<evidence type="ECO:0000256" key="9">
    <source>
        <dbReference type="SAM" id="MobiDB-lite"/>
    </source>
</evidence>
<feature type="region of interest" description="Disordered" evidence="9">
    <location>
        <begin position="454"/>
        <end position="477"/>
    </location>
</feature>
<dbReference type="InParanoid" id="F0VRS9"/>
<feature type="compositionally biased region" description="Basic and acidic residues" evidence="9">
    <location>
        <begin position="636"/>
        <end position="648"/>
    </location>
</feature>
<evidence type="ECO:0000256" key="1">
    <source>
        <dbReference type="ARBA" id="ARBA00004225"/>
    </source>
</evidence>
<dbReference type="SUPFAM" id="SSF103506">
    <property type="entry name" value="Mitochondrial carrier"/>
    <property type="match status" value="2"/>
</dbReference>
<feature type="compositionally biased region" description="Low complexity" evidence="9">
    <location>
        <begin position="599"/>
        <end position="618"/>
    </location>
</feature>